<organism evidence="2 3">
    <name type="scientific">Arthrobacter alpinus</name>
    <dbReference type="NCBI Taxonomy" id="656366"/>
    <lineage>
        <taxon>Bacteria</taxon>
        <taxon>Bacillati</taxon>
        <taxon>Actinomycetota</taxon>
        <taxon>Actinomycetes</taxon>
        <taxon>Micrococcales</taxon>
        <taxon>Micrococcaceae</taxon>
        <taxon>Arthrobacter</taxon>
    </lineage>
</organism>
<evidence type="ECO:0000313" key="3">
    <source>
        <dbReference type="Proteomes" id="UP000062833"/>
    </source>
</evidence>
<protein>
    <submittedName>
        <fullName evidence="2">Uncharacterized protein</fullName>
    </submittedName>
</protein>
<keyword evidence="1" id="KW-1133">Transmembrane helix</keyword>
<feature type="transmembrane region" description="Helical" evidence="1">
    <location>
        <begin position="82"/>
        <end position="98"/>
    </location>
</feature>
<dbReference type="EMBL" id="CP012677">
    <property type="protein sequence ID" value="ALE92772.1"/>
    <property type="molecule type" value="Genomic_DNA"/>
</dbReference>
<evidence type="ECO:0000256" key="1">
    <source>
        <dbReference type="SAM" id="Phobius"/>
    </source>
</evidence>
<proteinExistence type="predicted"/>
<feature type="transmembrane region" description="Helical" evidence="1">
    <location>
        <begin position="12"/>
        <end position="34"/>
    </location>
</feature>
<keyword evidence="1" id="KW-0812">Transmembrane</keyword>
<dbReference type="Proteomes" id="UP000062833">
    <property type="component" value="Chromosome"/>
</dbReference>
<name>A0A0M4QNA6_9MICC</name>
<sequence length="126" mass="13360">MQRNIRTRIAMRALIVVVLFNAVSAVGGSIAMLFTNGLGMPTSSLTNSPFTSFFLPALILLVVVGGTQALAAGLLLGYRESSLLWTAFAGFAMIIWILKETVIIRFCSGDGELGVHSSAVVAREIA</sequence>
<feature type="transmembrane region" description="Helical" evidence="1">
    <location>
        <begin position="54"/>
        <end position="75"/>
    </location>
</feature>
<accession>A0A0M4QNA6</accession>
<dbReference type="KEGG" id="aaq:AOC05_11440"/>
<keyword evidence="3" id="KW-1185">Reference proteome</keyword>
<evidence type="ECO:0000313" key="2">
    <source>
        <dbReference type="EMBL" id="ALE92772.1"/>
    </source>
</evidence>
<gene>
    <name evidence="2" type="ORF">AOC05_11440</name>
</gene>
<dbReference type="AlphaFoldDB" id="A0A0M4QNA6"/>
<reference evidence="3" key="1">
    <citation type="submission" date="2015-09" db="EMBL/GenBank/DDBJ databases">
        <title>Complete genome of Arthrobacter alpinus strain R3.8.</title>
        <authorList>
            <person name="See-Too W.S."/>
            <person name="Chan K.G."/>
        </authorList>
    </citation>
    <scope>NUCLEOTIDE SEQUENCE [LARGE SCALE GENOMIC DNA]</scope>
    <source>
        <strain evidence="3">R3.8</strain>
    </source>
</reference>
<keyword evidence="1" id="KW-0472">Membrane</keyword>